<gene>
    <name evidence="2" type="ORF">RclHR1_05860009</name>
</gene>
<accession>A0A2Z6RR48</accession>
<dbReference type="InterPro" id="IPR000477">
    <property type="entry name" value="RT_dom"/>
</dbReference>
<proteinExistence type="predicted"/>
<dbReference type="EMBL" id="BEXD01003966">
    <property type="protein sequence ID" value="GBC04771.1"/>
    <property type="molecule type" value="Genomic_DNA"/>
</dbReference>
<organism evidence="2 3">
    <name type="scientific">Rhizophagus clarus</name>
    <dbReference type="NCBI Taxonomy" id="94130"/>
    <lineage>
        <taxon>Eukaryota</taxon>
        <taxon>Fungi</taxon>
        <taxon>Fungi incertae sedis</taxon>
        <taxon>Mucoromycota</taxon>
        <taxon>Glomeromycotina</taxon>
        <taxon>Glomeromycetes</taxon>
        <taxon>Glomerales</taxon>
        <taxon>Glomeraceae</taxon>
        <taxon>Rhizophagus</taxon>
    </lineage>
</organism>
<dbReference type="AlphaFoldDB" id="A0A2Z6RR48"/>
<feature type="domain" description="Reverse transcriptase" evidence="1">
    <location>
        <begin position="1"/>
        <end position="199"/>
    </location>
</feature>
<reference evidence="2 3" key="1">
    <citation type="submission" date="2017-11" db="EMBL/GenBank/DDBJ databases">
        <title>The genome of Rhizophagus clarus HR1 reveals common genetic basis of auxotrophy among arbuscular mycorrhizal fungi.</title>
        <authorList>
            <person name="Kobayashi Y."/>
        </authorList>
    </citation>
    <scope>NUCLEOTIDE SEQUENCE [LARGE SCALE GENOMIC DNA]</scope>
    <source>
        <strain evidence="2 3">HR1</strain>
    </source>
</reference>
<dbReference type="Proteomes" id="UP000247702">
    <property type="component" value="Unassembled WGS sequence"/>
</dbReference>
<dbReference type="PROSITE" id="PS50878">
    <property type="entry name" value="RT_POL"/>
    <property type="match status" value="1"/>
</dbReference>
<keyword evidence="3" id="KW-1185">Reference proteome</keyword>
<dbReference type="Pfam" id="PF00078">
    <property type="entry name" value="RVT_1"/>
    <property type="match status" value="1"/>
</dbReference>
<evidence type="ECO:0000259" key="1">
    <source>
        <dbReference type="PROSITE" id="PS50878"/>
    </source>
</evidence>
<sequence>MKKVVVKIVTQKLSHIIANNNILKGGNHAALPGNSTEVPIRIMNLIMEDAKVKKKPLWILFQDLSKAYDRVDIKMLELTFNKIKISKRIVQLFVNLFSDSRKAVITTTRTTQFYKALIGIDQGEVILPLFWTIYYNPLLNNYDFFLSLYGRCFINPENFALMTNDINALKDKSIKLNFGSHVQEIQLIRLIESVKILST</sequence>
<protein>
    <recommendedName>
        <fullName evidence="1">Reverse transcriptase domain-containing protein</fullName>
    </recommendedName>
</protein>
<name>A0A2Z6RR48_9GLOM</name>
<evidence type="ECO:0000313" key="2">
    <source>
        <dbReference type="EMBL" id="GBC04771.1"/>
    </source>
</evidence>
<dbReference type="STRING" id="94130.A0A2Z6RR48"/>
<comment type="caution">
    <text evidence="2">The sequence shown here is derived from an EMBL/GenBank/DDBJ whole genome shotgun (WGS) entry which is preliminary data.</text>
</comment>
<evidence type="ECO:0000313" key="3">
    <source>
        <dbReference type="Proteomes" id="UP000247702"/>
    </source>
</evidence>